<reference evidence="1 3" key="1">
    <citation type="submission" date="2009-09" db="EMBL/GenBank/DDBJ databases">
        <authorList>
            <person name="Qin X."/>
            <person name="Bachman B."/>
            <person name="Battles P."/>
            <person name="Bell A."/>
            <person name="Bess C."/>
            <person name="Bickham C."/>
            <person name="Chaboub L."/>
            <person name="Chen D."/>
            <person name="Coyle M."/>
            <person name="Deiros D.R."/>
            <person name="Dinh H."/>
            <person name="Forbes L."/>
            <person name="Fowler G."/>
            <person name="Francisco L."/>
            <person name="Fu Q."/>
            <person name="Gubbala S."/>
            <person name="Hale W."/>
            <person name="Han Y."/>
            <person name="Hemphill L."/>
            <person name="Highlander S.K."/>
            <person name="Hirani K."/>
            <person name="Hogues M."/>
            <person name="Jackson L."/>
            <person name="Jakkamsetti A."/>
            <person name="Javaid M."/>
            <person name="Jiang H."/>
            <person name="Korchina V."/>
            <person name="Kovar C."/>
            <person name="Lara F."/>
            <person name="Lee S."/>
            <person name="Mata R."/>
            <person name="Mathew T."/>
            <person name="Moen C."/>
            <person name="Morales K."/>
            <person name="Munidasa M."/>
            <person name="Nazareth L."/>
            <person name="Ngo R."/>
            <person name="Nguyen L."/>
            <person name="Okwuonu G."/>
            <person name="Ongeri F."/>
            <person name="Patil S."/>
            <person name="Petrosino J."/>
            <person name="Pham C."/>
            <person name="Pham P."/>
            <person name="Pu L.-L."/>
            <person name="Puazo M."/>
            <person name="Raj R."/>
            <person name="Reid J."/>
            <person name="Rouhana J."/>
            <person name="Saada N."/>
            <person name="Shang Y."/>
            <person name="Simmons D."/>
            <person name="Thornton R."/>
            <person name="Warren J."/>
            <person name="Weissenberger G."/>
            <person name="Zhang J."/>
            <person name="Zhang L."/>
            <person name="Zhou C."/>
            <person name="Zhu D."/>
            <person name="Muzny D."/>
            <person name="Worley K."/>
            <person name="Gibbs R."/>
        </authorList>
    </citation>
    <scope>NUCLEOTIDE SEQUENCE [LARGE SCALE GENOMIC DNA]</scope>
    <source>
        <strain evidence="1 3">DSM 16041</strain>
    </source>
</reference>
<dbReference type="Proteomes" id="UP000051883">
    <property type="component" value="Unassembled WGS sequence"/>
</dbReference>
<reference evidence="2 4" key="2">
    <citation type="journal article" date="2015" name="Genome Announc.">
        <title>Expanding the biotechnology potential of lactobacilli through comparative genomics of 213 strains and associated genera.</title>
        <authorList>
            <person name="Sun Z."/>
            <person name="Harris H.M."/>
            <person name="McCann A."/>
            <person name="Guo C."/>
            <person name="Argimon S."/>
            <person name="Zhang W."/>
            <person name="Yang X."/>
            <person name="Jeffery I.B."/>
            <person name="Cooney J.C."/>
            <person name="Kagawa T.F."/>
            <person name="Liu W."/>
            <person name="Song Y."/>
            <person name="Salvetti E."/>
            <person name="Wrobel A."/>
            <person name="Rasinkangas P."/>
            <person name="Parkhill J."/>
            <person name="Rea M.C."/>
            <person name="O'Sullivan O."/>
            <person name="Ritari J."/>
            <person name="Douillard F.P."/>
            <person name="Paul Ross R."/>
            <person name="Yang R."/>
            <person name="Briner A.E."/>
            <person name="Felis G.E."/>
            <person name="de Vos W.M."/>
            <person name="Barrangou R."/>
            <person name="Klaenhammer T.R."/>
            <person name="Caufield P.W."/>
            <person name="Cui Y."/>
            <person name="Zhang H."/>
            <person name="O'Toole P.W."/>
        </authorList>
    </citation>
    <scope>NUCLEOTIDE SEQUENCE [LARGE SCALE GENOMIC DNA]</scope>
    <source>
        <strain evidence="2 4">DSM 16041</strain>
    </source>
</reference>
<accession>C8P798</accession>
<name>C8P798_9LACO</name>
<gene>
    <name evidence="2" type="ORF">FC31_GL001322</name>
    <name evidence="1" type="ORF">HMPREF0494_1192</name>
</gene>
<evidence type="ECO:0000313" key="1">
    <source>
        <dbReference type="EMBL" id="EEW53642.1"/>
    </source>
</evidence>
<dbReference type="AlphaFoldDB" id="C8P798"/>
<protein>
    <recommendedName>
        <fullName evidence="5">Prepilin-type cleavage/methylation N-terminal domain protein</fullName>
    </recommendedName>
</protein>
<evidence type="ECO:0000313" key="4">
    <source>
        <dbReference type="Proteomes" id="UP000051883"/>
    </source>
</evidence>
<dbReference type="OrthoDB" id="9959201at2"/>
<dbReference type="RefSeq" id="WP_007124747.1">
    <property type="nucleotide sequence ID" value="NZ_AZDK01000033.1"/>
</dbReference>
<dbReference type="Proteomes" id="UP000003675">
    <property type="component" value="Unassembled WGS sequence"/>
</dbReference>
<evidence type="ECO:0008006" key="5">
    <source>
        <dbReference type="Google" id="ProtNLM"/>
    </source>
</evidence>
<proteinExistence type="predicted"/>
<dbReference type="EMBL" id="AZDK01000033">
    <property type="protein sequence ID" value="KRK56471.1"/>
    <property type="molecule type" value="Genomic_DNA"/>
</dbReference>
<organism evidence="1 3">
    <name type="scientific">Limosilactobacillus antri DSM 16041</name>
    <dbReference type="NCBI Taxonomy" id="525309"/>
    <lineage>
        <taxon>Bacteria</taxon>
        <taxon>Bacillati</taxon>
        <taxon>Bacillota</taxon>
        <taxon>Bacilli</taxon>
        <taxon>Lactobacillales</taxon>
        <taxon>Lactobacillaceae</taxon>
        <taxon>Limosilactobacillus</taxon>
    </lineage>
</organism>
<dbReference type="eggNOG" id="ENOG5030AYJ">
    <property type="taxonomic scope" value="Bacteria"/>
</dbReference>
<dbReference type="STRING" id="525309.HMPREF0494_1192"/>
<evidence type="ECO:0000313" key="3">
    <source>
        <dbReference type="Proteomes" id="UP000003675"/>
    </source>
</evidence>
<dbReference type="PATRIC" id="fig|525309.8.peg.1335"/>
<evidence type="ECO:0000313" key="2">
    <source>
        <dbReference type="EMBL" id="KRK56471.1"/>
    </source>
</evidence>
<comment type="caution">
    <text evidence="1">The sequence shown here is derived from an EMBL/GenBank/DDBJ whole genome shotgun (WGS) entry which is preliminary data.</text>
</comment>
<dbReference type="EMBL" id="ACLL01000028">
    <property type="protein sequence ID" value="EEW53642.1"/>
    <property type="molecule type" value="Genomic_DNA"/>
</dbReference>
<sequence>MTDSILALVIISIGLGSMAACQVQLHHQQRQHLIKLTAARLLKEASDGYRIHHCKTVIKRAGYQAVASPDQAAVWYQGRLVMRL</sequence>
<dbReference type="HOGENOM" id="CLU_2523256_0_0_9"/>
<keyword evidence="4" id="KW-1185">Reference proteome</keyword>